<sequence length="121" mass="13303">RYFSFHVYFLGFSSVFWTTGFFVACHRAGTDLSHFSLSMIGGFSTCRSFFGEPGTLKAITQEGGIALRRSPKVGAVSEQGCQHLSADPINHPHPPTEASEVDRRSALLSLSSVLSRPHRCR</sequence>
<dbReference type="RefSeq" id="WP_301238080.1">
    <property type="nucleotide sequence ID" value="NZ_JANRHH010000024.1"/>
</dbReference>
<protein>
    <submittedName>
        <fullName evidence="2">Uncharacterized protein</fullName>
    </submittedName>
</protein>
<feature type="transmembrane region" description="Helical" evidence="1">
    <location>
        <begin position="6"/>
        <end position="25"/>
    </location>
</feature>
<evidence type="ECO:0000313" key="3">
    <source>
        <dbReference type="Proteomes" id="UP001174196"/>
    </source>
</evidence>
<reference evidence="2" key="1">
    <citation type="submission" date="2022-08" db="EMBL/GenBank/DDBJ databases">
        <title>Polycladomyces zharkentsis sp. nov., a novel thermophilic CMC and starch-degrading bacterium isolated from a geothermal spring in Kazakhstan.</title>
        <authorList>
            <person name="Mashzhan A."/>
            <person name="Kistaubaeva A."/>
            <person name="Javier-Lopez R."/>
            <person name="Birkeland N.-K."/>
        </authorList>
    </citation>
    <scope>NUCLEOTIDE SEQUENCE</scope>
    <source>
        <strain evidence="2">KSR 13</strain>
    </source>
</reference>
<keyword evidence="1" id="KW-0472">Membrane</keyword>
<keyword evidence="1" id="KW-1133">Transmembrane helix</keyword>
<dbReference type="EMBL" id="JANRHH010000024">
    <property type="protein sequence ID" value="MDN4593358.1"/>
    <property type="molecule type" value="Genomic_DNA"/>
</dbReference>
<evidence type="ECO:0000256" key="1">
    <source>
        <dbReference type="SAM" id="Phobius"/>
    </source>
</evidence>
<organism evidence="2 3">
    <name type="scientific">Polycladomyces subterraneus</name>
    <dbReference type="NCBI Taxonomy" id="1016997"/>
    <lineage>
        <taxon>Bacteria</taxon>
        <taxon>Bacillati</taxon>
        <taxon>Bacillota</taxon>
        <taxon>Bacilli</taxon>
        <taxon>Bacillales</taxon>
        <taxon>Thermoactinomycetaceae</taxon>
        <taxon>Polycladomyces</taxon>
    </lineage>
</organism>
<comment type="caution">
    <text evidence="2">The sequence shown here is derived from an EMBL/GenBank/DDBJ whole genome shotgun (WGS) entry which is preliminary data.</text>
</comment>
<accession>A0ABT8IKN8</accession>
<evidence type="ECO:0000313" key="2">
    <source>
        <dbReference type="EMBL" id="MDN4593358.1"/>
    </source>
</evidence>
<proteinExistence type="predicted"/>
<keyword evidence="1" id="KW-0812">Transmembrane</keyword>
<keyword evidence="3" id="KW-1185">Reference proteome</keyword>
<dbReference type="Proteomes" id="UP001174196">
    <property type="component" value="Unassembled WGS sequence"/>
</dbReference>
<name>A0ABT8IKN8_9BACL</name>
<feature type="non-terminal residue" evidence="2">
    <location>
        <position position="1"/>
    </location>
</feature>
<gene>
    <name evidence="2" type="ORF">NWF35_05475</name>
</gene>